<keyword evidence="1" id="KW-0812">Transmembrane</keyword>
<gene>
    <name evidence="2" type="ORF">PCOR1329_LOCUS19128</name>
</gene>
<dbReference type="Proteomes" id="UP001189429">
    <property type="component" value="Unassembled WGS sequence"/>
</dbReference>
<feature type="transmembrane region" description="Helical" evidence="1">
    <location>
        <begin position="281"/>
        <end position="304"/>
    </location>
</feature>
<evidence type="ECO:0000313" key="2">
    <source>
        <dbReference type="EMBL" id="CAK0816046.1"/>
    </source>
</evidence>
<dbReference type="EMBL" id="CAUYUJ010006080">
    <property type="protein sequence ID" value="CAK0816046.1"/>
    <property type="molecule type" value="Genomic_DNA"/>
</dbReference>
<protein>
    <recommendedName>
        <fullName evidence="4">Solute carrier family 40 protein</fullName>
    </recommendedName>
</protein>
<feature type="transmembrane region" description="Helical" evidence="1">
    <location>
        <begin position="174"/>
        <end position="193"/>
    </location>
</feature>
<evidence type="ECO:0000313" key="3">
    <source>
        <dbReference type="Proteomes" id="UP001189429"/>
    </source>
</evidence>
<feature type="transmembrane region" description="Helical" evidence="1">
    <location>
        <begin position="149"/>
        <end position="168"/>
    </location>
</feature>
<sequence>AQVCSSPCASARMLRLVSASSCHTAADLQLDVAQVLLPRAEPTAMRHAVLACVANVIISVGSTILFIREISVWRAPHSSRTSSTPGCRRACAAWPCACFTASAAREAATRCGSRFERGRSWRCSSRCRTCWRSPPSTGSAPRTARSSRCSIRGGAVVPMTLVASSALLGHSYALAHWAAAAVVLAGICLAYLPNCSSLALGTRQAGASGARPCVPQCLANVRCEALLSQWSSSRDGPRLVLQMGFFTALFSVSKPARGPAALRLPRAGPGGPGRRLCRKAAALLVGAAGAGPAWPAAAAFASLAG</sequence>
<accession>A0ABN9RDM5</accession>
<reference evidence="2" key="1">
    <citation type="submission" date="2023-10" db="EMBL/GenBank/DDBJ databases">
        <authorList>
            <person name="Chen Y."/>
            <person name="Shah S."/>
            <person name="Dougan E. K."/>
            <person name="Thang M."/>
            <person name="Chan C."/>
        </authorList>
    </citation>
    <scope>NUCLEOTIDE SEQUENCE [LARGE SCALE GENOMIC DNA]</scope>
</reference>
<feature type="non-terminal residue" evidence="2">
    <location>
        <position position="1"/>
    </location>
</feature>
<comment type="caution">
    <text evidence="2">The sequence shown here is derived from an EMBL/GenBank/DDBJ whole genome shotgun (WGS) entry which is preliminary data.</text>
</comment>
<keyword evidence="3" id="KW-1185">Reference proteome</keyword>
<evidence type="ECO:0000256" key="1">
    <source>
        <dbReference type="SAM" id="Phobius"/>
    </source>
</evidence>
<evidence type="ECO:0008006" key="4">
    <source>
        <dbReference type="Google" id="ProtNLM"/>
    </source>
</evidence>
<keyword evidence="1" id="KW-1133">Transmembrane helix</keyword>
<feature type="transmembrane region" description="Helical" evidence="1">
    <location>
        <begin position="48"/>
        <end position="67"/>
    </location>
</feature>
<name>A0ABN9RDM5_9DINO</name>
<organism evidence="2 3">
    <name type="scientific">Prorocentrum cordatum</name>
    <dbReference type="NCBI Taxonomy" id="2364126"/>
    <lineage>
        <taxon>Eukaryota</taxon>
        <taxon>Sar</taxon>
        <taxon>Alveolata</taxon>
        <taxon>Dinophyceae</taxon>
        <taxon>Prorocentrales</taxon>
        <taxon>Prorocentraceae</taxon>
        <taxon>Prorocentrum</taxon>
    </lineage>
</organism>
<keyword evidence="1" id="KW-0472">Membrane</keyword>
<proteinExistence type="predicted"/>